<comment type="caution">
    <text evidence="5">The sequence shown here is derived from an EMBL/GenBank/DDBJ whole genome shotgun (WGS) entry which is preliminary data.</text>
</comment>
<keyword evidence="6" id="KW-1185">Reference proteome</keyword>
<dbReference type="InterPro" id="IPR040604">
    <property type="entry name" value="DUF5632"/>
</dbReference>
<evidence type="ECO:0000313" key="4">
    <source>
        <dbReference type="EMBL" id="GLB83437.1"/>
    </source>
</evidence>
<evidence type="ECO:0000256" key="1">
    <source>
        <dbReference type="SAM" id="MobiDB-lite"/>
    </source>
</evidence>
<dbReference type="Proteomes" id="UP001064782">
    <property type="component" value="Unassembled WGS sequence"/>
</dbReference>
<dbReference type="EMBL" id="BRZI01000035">
    <property type="protein sequence ID" value="GLD32042.1"/>
    <property type="molecule type" value="Genomic_DNA"/>
</dbReference>
<feature type="domain" description="DUF5631" evidence="2">
    <location>
        <begin position="292"/>
        <end position="386"/>
    </location>
</feature>
<evidence type="ECO:0000313" key="6">
    <source>
        <dbReference type="Proteomes" id="UP001064782"/>
    </source>
</evidence>
<dbReference type="GeneID" id="83631259"/>
<reference evidence="5" key="1">
    <citation type="submission" date="2022-08" db="EMBL/GenBank/DDBJ databases">
        <title>Mycobacterium kiyosense sp. nov., scotochromogenic slow-glowing species isolated from respiratory specimens.</title>
        <authorList>
            <person name="Fukano H."/>
            <person name="Kazumi Y."/>
            <person name="Sakagami N."/>
            <person name="Ato M."/>
            <person name="Mitarai S."/>
            <person name="Hoshino Y."/>
        </authorList>
    </citation>
    <scope>NUCLEOTIDE SEQUENCE</scope>
    <source>
        <strain evidence="5">1413</strain>
        <strain evidence="4">SRL2020-028</strain>
    </source>
</reference>
<evidence type="ECO:0000313" key="5">
    <source>
        <dbReference type="EMBL" id="GLD32042.1"/>
    </source>
</evidence>
<proteinExistence type="predicted"/>
<feature type="domain" description="DUF5632" evidence="3">
    <location>
        <begin position="190"/>
        <end position="267"/>
    </location>
</feature>
<sequence length="394" mass="42373">MGIFGRVTARQRLRRATAESLTVPTFSGPPDCTPWVIGELWPPELSHATRETAPLATYLKADLQRIADNANADLRSIGRVGMTFVERREAEARVIDEARALAQRRVESTLRQLRDATGRATTDGSFSLAAGDTDIDKTGVIPAVRDEPAVDTDSSRVPPPMQDRPAAAAPAHPEAPPRAPASADAKQPTEHTLRGVLAFVARQEPRLGWAVGERADGTTVLVTDLAHGWIPPGIAVPEGVRLLDPDRRRGRAVELLGATTRALAYAPGDASTLSSDVPATPPSLQPFQLPPVDDLGWELGAATHWRDGLPRLVNTLAKAAAAGADLVDQEVDLLRVHLDTVRYQLLGQYPEPDPAQLLNCMLLAATERSVAGDAISANYHFAWFRKLTGPKTGE</sequence>
<evidence type="ECO:0008006" key="7">
    <source>
        <dbReference type="Google" id="ProtNLM"/>
    </source>
</evidence>
<name>A0A9P3V0T9_9MYCO</name>
<dbReference type="AlphaFoldDB" id="A0A9P3V0T9"/>
<gene>
    <name evidence="5" type="ORF">Mkiyose1413_39250</name>
    <name evidence="4" type="ORF">SRL2020028_26930</name>
</gene>
<dbReference type="Pfam" id="PF18645">
    <property type="entry name" value="DUF5631"/>
    <property type="match status" value="1"/>
</dbReference>
<dbReference type="EMBL" id="BRXE01000026">
    <property type="protein sequence ID" value="GLB83437.1"/>
    <property type="molecule type" value="Genomic_DNA"/>
</dbReference>
<dbReference type="Pfam" id="PF18646">
    <property type="entry name" value="DUF5632"/>
    <property type="match status" value="1"/>
</dbReference>
<feature type="compositionally biased region" description="Low complexity" evidence="1">
    <location>
        <begin position="163"/>
        <end position="172"/>
    </location>
</feature>
<dbReference type="RefSeq" id="WP_236979368.1">
    <property type="nucleotide sequence ID" value="NZ_BRXE01000026.1"/>
</dbReference>
<protein>
    <recommendedName>
        <fullName evidence="7">Vegetative cell wall protein</fullName>
    </recommendedName>
</protein>
<evidence type="ECO:0000259" key="2">
    <source>
        <dbReference type="Pfam" id="PF18645"/>
    </source>
</evidence>
<accession>A0A9P3V0T9</accession>
<organism evidence="5 6">
    <name type="scientific">Mycobacterium kiyosense</name>
    <dbReference type="NCBI Taxonomy" id="2871094"/>
    <lineage>
        <taxon>Bacteria</taxon>
        <taxon>Bacillati</taxon>
        <taxon>Actinomycetota</taxon>
        <taxon>Actinomycetes</taxon>
        <taxon>Mycobacteriales</taxon>
        <taxon>Mycobacteriaceae</taxon>
        <taxon>Mycobacterium</taxon>
    </lineage>
</organism>
<feature type="region of interest" description="Disordered" evidence="1">
    <location>
        <begin position="147"/>
        <end position="188"/>
    </location>
</feature>
<dbReference type="InterPro" id="IPR040833">
    <property type="entry name" value="DUF5631"/>
</dbReference>
<evidence type="ECO:0000259" key="3">
    <source>
        <dbReference type="Pfam" id="PF18646"/>
    </source>
</evidence>
<dbReference type="Proteomes" id="UP001165663">
    <property type="component" value="Unassembled WGS sequence"/>
</dbReference>